<evidence type="ECO:0000313" key="2">
    <source>
        <dbReference type="EMBL" id="GAA0536210.1"/>
    </source>
</evidence>
<dbReference type="EMBL" id="BAAAHC010000019">
    <property type="protein sequence ID" value="GAA0536210.1"/>
    <property type="molecule type" value="Genomic_DNA"/>
</dbReference>
<dbReference type="Proteomes" id="UP001500220">
    <property type="component" value="Unassembled WGS sequence"/>
</dbReference>
<keyword evidence="1" id="KW-0812">Transmembrane</keyword>
<evidence type="ECO:0000256" key="1">
    <source>
        <dbReference type="SAM" id="Phobius"/>
    </source>
</evidence>
<name>A0ABN1D758_9PSEU</name>
<comment type="caution">
    <text evidence="2">The sequence shown here is derived from an EMBL/GenBank/DDBJ whole genome shotgun (WGS) entry which is preliminary data.</text>
</comment>
<organism evidence="2 3">
    <name type="scientific">Saccharopolyspora thermophila</name>
    <dbReference type="NCBI Taxonomy" id="89367"/>
    <lineage>
        <taxon>Bacteria</taxon>
        <taxon>Bacillati</taxon>
        <taxon>Actinomycetota</taxon>
        <taxon>Actinomycetes</taxon>
        <taxon>Pseudonocardiales</taxon>
        <taxon>Pseudonocardiaceae</taxon>
        <taxon>Saccharopolyspora</taxon>
    </lineage>
</organism>
<keyword evidence="1" id="KW-1133">Transmembrane helix</keyword>
<evidence type="ECO:0008006" key="4">
    <source>
        <dbReference type="Google" id="ProtNLM"/>
    </source>
</evidence>
<evidence type="ECO:0000313" key="3">
    <source>
        <dbReference type="Proteomes" id="UP001500220"/>
    </source>
</evidence>
<keyword evidence="1" id="KW-0472">Membrane</keyword>
<sequence length="65" mass="6644">MGTVTLPGAFVGMLLGGASPLQAGIVQLYVLVALLAVESVSILVVREIVARGLLTRSGKPLSLRA</sequence>
<gene>
    <name evidence="2" type="ORF">GCM10009545_43650</name>
</gene>
<proteinExistence type="predicted"/>
<feature type="transmembrane region" description="Helical" evidence="1">
    <location>
        <begin position="33"/>
        <end position="54"/>
    </location>
</feature>
<keyword evidence="3" id="KW-1185">Reference proteome</keyword>
<protein>
    <recommendedName>
        <fullName evidence="4">ABC transport system permease protein</fullName>
    </recommendedName>
</protein>
<dbReference type="InterPro" id="IPR005226">
    <property type="entry name" value="UPF0014_fam"/>
</dbReference>
<reference evidence="2 3" key="1">
    <citation type="journal article" date="2019" name="Int. J. Syst. Evol. Microbiol.">
        <title>The Global Catalogue of Microorganisms (GCM) 10K type strain sequencing project: providing services to taxonomists for standard genome sequencing and annotation.</title>
        <authorList>
            <consortium name="The Broad Institute Genomics Platform"/>
            <consortium name="The Broad Institute Genome Sequencing Center for Infectious Disease"/>
            <person name="Wu L."/>
            <person name="Ma J."/>
        </authorList>
    </citation>
    <scope>NUCLEOTIDE SEQUENCE [LARGE SCALE GENOMIC DNA]</scope>
    <source>
        <strain evidence="2 3">JCM 10664</strain>
    </source>
</reference>
<dbReference type="Pfam" id="PF03649">
    <property type="entry name" value="UPF0014"/>
    <property type="match status" value="1"/>
</dbReference>
<accession>A0ABN1D758</accession>